<protein>
    <submittedName>
        <fullName evidence="2">Outer membrane protein beta-barrel domain-containing protein</fullName>
    </submittedName>
</protein>
<organism evidence="2 3">
    <name type="scientific">Aquiflexum balticum DSM 16537</name>
    <dbReference type="NCBI Taxonomy" id="758820"/>
    <lineage>
        <taxon>Bacteria</taxon>
        <taxon>Pseudomonadati</taxon>
        <taxon>Bacteroidota</taxon>
        <taxon>Cytophagia</taxon>
        <taxon>Cytophagales</taxon>
        <taxon>Cyclobacteriaceae</taxon>
        <taxon>Aquiflexum</taxon>
    </lineage>
</organism>
<proteinExistence type="predicted"/>
<reference evidence="3" key="1">
    <citation type="submission" date="2017-04" db="EMBL/GenBank/DDBJ databases">
        <authorList>
            <person name="Varghese N."/>
            <person name="Submissions S."/>
        </authorList>
    </citation>
    <scope>NUCLEOTIDE SEQUENCE [LARGE SCALE GENOMIC DNA]</scope>
    <source>
        <strain evidence="3">DSM 16537</strain>
    </source>
</reference>
<name>A0A1W2H3F1_9BACT</name>
<feature type="domain" description="Outer membrane protein beta-barrel" evidence="1">
    <location>
        <begin position="107"/>
        <end position="195"/>
    </location>
</feature>
<dbReference type="AlphaFoldDB" id="A0A1W2H3F1"/>
<dbReference type="OrthoDB" id="947434at2"/>
<sequence>MTPIINKLFCKIGGNRKAKRVGKKFMKLCNMRVFVLGIVACLLFLGIEANAQGFGVRSGYQVAYTNNNGNRIGDGLGHFYLGAFRNNKLGIGSLLMLHTGVEYMQKGHRTDDANFRKMDYLSIPVGLRTKFGPMFAQVGVNGNFKLSETYEVNGSDALTSSNETNSFDLPAHIGLGIKVLIFELEARYHQGFLDVNDGNKNSYLQIGLAIGL</sequence>
<dbReference type="Pfam" id="PF13568">
    <property type="entry name" value="OMP_b-brl_2"/>
    <property type="match status" value="1"/>
</dbReference>
<gene>
    <name evidence="2" type="ORF">SAMN00777080_1991</name>
</gene>
<evidence type="ECO:0000259" key="1">
    <source>
        <dbReference type="Pfam" id="PF13568"/>
    </source>
</evidence>
<evidence type="ECO:0000313" key="3">
    <source>
        <dbReference type="Proteomes" id="UP000192333"/>
    </source>
</evidence>
<dbReference type="InterPro" id="IPR025665">
    <property type="entry name" value="Beta-barrel_OMP_2"/>
</dbReference>
<dbReference type="STRING" id="758820.SAMN00777080_1991"/>
<keyword evidence="3" id="KW-1185">Reference proteome</keyword>
<dbReference type="EMBL" id="LT838813">
    <property type="protein sequence ID" value="SMD43399.1"/>
    <property type="molecule type" value="Genomic_DNA"/>
</dbReference>
<accession>A0A1W2H3F1</accession>
<dbReference type="Proteomes" id="UP000192333">
    <property type="component" value="Chromosome I"/>
</dbReference>
<evidence type="ECO:0000313" key="2">
    <source>
        <dbReference type="EMBL" id="SMD43399.1"/>
    </source>
</evidence>